<dbReference type="RefSeq" id="WP_123690397.1">
    <property type="nucleotide sequence ID" value="NZ_AP019700.1"/>
</dbReference>
<dbReference type="InterPro" id="IPR006597">
    <property type="entry name" value="Sel1-like"/>
</dbReference>
<dbReference type="SMART" id="SM00028">
    <property type="entry name" value="TPR"/>
    <property type="match status" value="3"/>
</dbReference>
<keyword evidence="1" id="KW-0802">TPR repeat</keyword>
<dbReference type="InterPro" id="IPR052748">
    <property type="entry name" value="ISR_Activator"/>
</dbReference>
<name>A0A3N1LCY2_9PROT</name>
<dbReference type="InterPro" id="IPR011990">
    <property type="entry name" value="TPR-like_helical_dom_sf"/>
</dbReference>
<evidence type="ECO:0000313" key="3">
    <source>
        <dbReference type="Proteomes" id="UP000278222"/>
    </source>
</evidence>
<dbReference type="Pfam" id="PF08238">
    <property type="entry name" value="Sel1"/>
    <property type="match status" value="7"/>
</dbReference>
<dbReference type="EMBL" id="RJKX01000014">
    <property type="protein sequence ID" value="ROP90911.1"/>
    <property type="molecule type" value="Genomic_DNA"/>
</dbReference>
<dbReference type="Gene3D" id="1.25.40.10">
    <property type="entry name" value="Tetratricopeptide repeat domain"/>
    <property type="match status" value="4"/>
</dbReference>
<dbReference type="PANTHER" id="PTHR45011">
    <property type="entry name" value="DAP3-BINDING CELL DEATH ENHANCER 1"/>
    <property type="match status" value="1"/>
</dbReference>
<feature type="repeat" description="TPR" evidence="1">
    <location>
        <begin position="445"/>
        <end position="478"/>
    </location>
</feature>
<dbReference type="SUPFAM" id="SSF81901">
    <property type="entry name" value="HCP-like"/>
    <property type="match status" value="2"/>
</dbReference>
<dbReference type="Proteomes" id="UP000278222">
    <property type="component" value="Unassembled WGS sequence"/>
</dbReference>
<dbReference type="PANTHER" id="PTHR45011:SF1">
    <property type="entry name" value="DAP3-BINDING CELL DEATH ENHANCER 1"/>
    <property type="match status" value="1"/>
</dbReference>
<keyword evidence="3" id="KW-1185">Reference proteome</keyword>
<proteinExistence type="predicted"/>
<dbReference type="Pfam" id="PF13181">
    <property type="entry name" value="TPR_8"/>
    <property type="match status" value="1"/>
</dbReference>
<dbReference type="PROSITE" id="PS50005">
    <property type="entry name" value="TPR"/>
    <property type="match status" value="1"/>
</dbReference>
<evidence type="ECO:0000313" key="2">
    <source>
        <dbReference type="EMBL" id="ROP90911.1"/>
    </source>
</evidence>
<gene>
    <name evidence="2" type="ORF">EDC65_2771</name>
</gene>
<dbReference type="SMART" id="SM00671">
    <property type="entry name" value="SEL1"/>
    <property type="match status" value="8"/>
</dbReference>
<dbReference type="InterPro" id="IPR019734">
    <property type="entry name" value="TPR_rpt"/>
</dbReference>
<evidence type="ECO:0000256" key="1">
    <source>
        <dbReference type="PROSITE-ProRule" id="PRU00339"/>
    </source>
</evidence>
<accession>A0A3N1LCY2</accession>
<dbReference type="OrthoDB" id="6810016at2"/>
<comment type="caution">
    <text evidence="2">The sequence shown here is derived from an EMBL/GenBank/DDBJ whole genome shotgun (WGS) entry which is preliminary data.</text>
</comment>
<protein>
    <submittedName>
        <fullName evidence="2">TPR repeat protein</fullName>
    </submittedName>
</protein>
<organism evidence="2 3">
    <name type="scientific">Stella humosa</name>
    <dbReference type="NCBI Taxonomy" id="94"/>
    <lineage>
        <taxon>Bacteria</taxon>
        <taxon>Pseudomonadati</taxon>
        <taxon>Pseudomonadota</taxon>
        <taxon>Alphaproteobacteria</taxon>
        <taxon>Rhodospirillales</taxon>
        <taxon>Stellaceae</taxon>
        <taxon>Stella</taxon>
    </lineage>
</organism>
<dbReference type="Pfam" id="PF14559">
    <property type="entry name" value="TPR_19"/>
    <property type="match status" value="1"/>
</dbReference>
<dbReference type="AlphaFoldDB" id="A0A3N1LCY2"/>
<reference evidence="2 3" key="1">
    <citation type="submission" date="2018-11" db="EMBL/GenBank/DDBJ databases">
        <title>Genomic Encyclopedia of Type Strains, Phase IV (KMG-IV): sequencing the most valuable type-strain genomes for metagenomic binning, comparative biology and taxonomic classification.</title>
        <authorList>
            <person name="Goeker M."/>
        </authorList>
    </citation>
    <scope>NUCLEOTIDE SEQUENCE [LARGE SCALE GENOMIC DNA]</scope>
    <source>
        <strain evidence="2 3">DSM 5900</strain>
    </source>
</reference>
<sequence length="491" mass="53613">MTNPAGRGARRPLPPAVAAALVGMVVLGEAMSAAPARADLAGCDRLAGLPQPWLNHGETPPPRAGTAFPRIESEPAIQACRKALADRPEHVRIRFQLGRALDKAQRWDEAVAQYRRAAEESYAPAQTSLGLLYEDGRGVPQDPATAMRWYRLASIQNYPPADTAIGLLHLEGQGTRRDEREAARWFRQSADRGDAVGQLMLGRLFQQGRGVVADETAGAEWIGRAARQGEAEAETAYGFVLQQGRGVRADPAEAARWFRRAADQGDIAAQSQLGWIYEQGLGVPASDAEAARWYLRAARLGAADAQRNLAWLYQLGRGVPQDPGQAARWYEAAAAQGDPRAQVALAWLHEQGMGIPVDEAAAERLYRTAARQGFWQGQNALAWFLAIRGRDLPEALRQARAAAAQQPQSGDVQDTLGYTLFRSGRLVEAQAALERAIGMDAVEPARVREHLGDVYAALNRRDEARAQWEKALAARPAASQLLRLQEKLRTR</sequence>